<evidence type="ECO:0000313" key="2">
    <source>
        <dbReference type="EMBL" id="CAB9526454.1"/>
    </source>
</evidence>
<feature type="region of interest" description="Disordered" evidence="1">
    <location>
        <begin position="210"/>
        <end position="293"/>
    </location>
</feature>
<dbReference type="EMBL" id="CAICTM010001829">
    <property type="protein sequence ID" value="CAB9526454.1"/>
    <property type="molecule type" value="Genomic_DNA"/>
</dbReference>
<feature type="compositionally biased region" description="Polar residues" evidence="1">
    <location>
        <begin position="88"/>
        <end position="102"/>
    </location>
</feature>
<feature type="compositionally biased region" description="Basic and acidic residues" evidence="1">
    <location>
        <begin position="72"/>
        <end position="81"/>
    </location>
</feature>
<protein>
    <submittedName>
        <fullName evidence="2">Uncharacterized protein</fullName>
    </submittedName>
</protein>
<evidence type="ECO:0000313" key="3">
    <source>
        <dbReference type="Proteomes" id="UP001153069"/>
    </source>
</evidence>
<proteinExistence type="predicted"/>
<feature type="compositionally biased region" description="Polar residues" evidence="1">
    <location>
        <begin position="52"/>
        <end position="71"/>
    </location>
</feature>
<accession>A0A9N8EWR0</accession>
<keyword evidence="3" id="KW-1185">Reference proteome</keyword>
<feature type="compositionally biased region" description="Basic and acidic residues" evidence="1">
    <location>
        <begin position="1"/>
        <end position="17"/>
    </location>
</feature>
<evidence type="ECO:0000256" key="1">
    <source>
        <dbReference type="SAM" id="MobiDB-lite"/>
    </source>
</evidence>
<reference evidence="2" key="1">
    <citation type="submission" date="2020-06" db="EMBL/GenBank/DDBJ databases">
        <authorList>
            <consortium name="Plant Systems Biology data submission"/>
        </authorList>
    </citation>
    <scope>NUCLEOTIDE SEQUENCE</scope>
    <source>
        <strain evidence="2">D6</strain>
    </source>
</reference>
<dbReference type="AlphaFoldDB" id="A0A9N8EWR0"/>
<feature type="region of interest" description="Disordered" evidence="1">
    <location>
        <begin position="1"/>
        <end position="110"/>
    </location>
</feature>
<organism evidence="2 3">
    <name type="scientific">Seminavis robusta</name>
    <dbReference type="NCBI Taxonomy" id="568900"/>
    <lineage>
        <taxon>Eukaryota</taxon>
        <taxon>Sar</taxon>
        <taxon>Stramenopiles</taxon>
        <taxon>Ochrophyta</taxon>
        <taxon>Bacillariophyta</taxon>
        <taxon>Bacillariophyceae</taxon>
        <taxon>Bacillariophycidae</taxon>
        <taxon>Naviculales</taxon>
        <taxon>Naviculaceae</taxon>
        <taxon>Seminavis</taxon>
    </lineage>
</organism>
<gene>
    <name evidence="2" type="ORF">SEMRO_1831_G300370.1</name>
</gene>
<feature type="compositionally biased region" description="Basic and acidic residues" evidence="1">
    <location>
        <begin position="180"/>
        <end position="189"/>
    </location>
</feature>
<name>A0A9N8EWR0_9STRA</name>
<comment type="caution">
    <text evidence="2">The sequence shown here is derived from an EMBL/GenBank/DDBJ whole genome shotgun (WGS) entry which is preliminary data.</text>
</comment>
<sequence>MHRHSTESADAPWERPLRPANFMSLSSRRGEDHTIPKCPVPITSPTRRVMRNNLNDTLASDCWSSGSTESDASARQKKDKQVSPPCKPSTQSTNFCRTSKPASQAPKEGHAISQLMQRNMPRLYPNLDEMNTNHSAKRAATLSKMDAHRRQRIQCRSQKLCQGSEQEAQDVPVVTAPQDRVVERNDSSSEAKSCLQDQERQDMIHHHQVEVKTDDGVDGASQKSEDNKEDESEEMSKTPSFFHDMGPSSHHDEMSNTPSFFHDMDPSSHHYRQQQSHSTRNQASNPMGGDKAIPKALDKTYLKQLASQHRFSVSANIISGTGRATVDGPVPAPRQLPTPGANNGGTLVTPPVSPFVCQGSPRTATRHQYVPSTTATANKNQTKKERMMVEVWPGLSAPLRGSDETVTAVAHRFYTSFICFGCTTRVYCIADVQFAICPVCRVISPLEHEDTYCGQPIPERWGLGLGFTSDSLWNMQVDIAAFGGM</sequence>
<feature type="region of interest" description="Disordered" evidence="1">
    <location>
        <begin position="162"/>
        <end position="196"/>
    </location>
</feature>
<dbReference type="Proteomes" id="UP001153069">
    <property type="component" value="Unassembled WGS sequence"/>
</dbReference>